<dbReference type="Proteomes" id="UP000050741">
    <property type="component" value="Unassembled WGS sequence"/>
</dbReference>
<dbReference type="PANTHER" id="PTHR46513">
    <property type="entry name" value="VITELLOGENIN RECEPTOR-LIKE PROTEIN-RELATED-RELATED"/>
    <property type="match status" value="1"/>
</dbReference>
<keyword evidence="2" id="KW-1185">Reference proteome</keyword>
<reference evidence="2" key="2">
    <citation type="submission" date="2014-05" db="EMBL/GenBank/DDBJ databases">
        <title>The genome and life-stage specific transcriptomes of Globodera pallida elucidate key aspects of plant parasitism by a cyst nematode.</title>
        <authorList>
            <person name="Cotton J.A."/>
            <person name="Lilley C.J."/>
            <person name="Jones L.M."/>
            <person name="Kikuchi T."/>
            <person name="Reid A.J."/>
            <person name="Thorpe P."/>
            <person name="Tsai I.J."/>
            <person name="Beasley H."/>
            <person name="Blok V."/>
            <person name="Cock P.J.A."/>
            <person name="Van den Akker S.E."/>
            <person name="Holroyd N."/>
            <person name="Hunt M."/>
            <person name="Mantelin S."/>
            <person name="Naghra H."/>
            <person name="Pain A."/>
            <person name="Palomares-Rius J.E."/>
            <person name="Zarowiecki M."/>
            <person name="Berriman M."/>
            <person name="Jones J.T."/>
            <person name="Urwin P.E."/>
        </authorList>
    </citation>
    <scope>NUCLEOTIDE SEQUENCE [LARGE SCALE GENOMIC DNA]</scope>
    <source>
        <strain evidence="2">Lindley</strain>
    </source>
</reference>
<protein>
    <submittedName>
        <fullName evidence="3">Low-density lipoprotein receptor-related protein 6</fullName>
    </submittedName>
</protein>
<dbReference type="Pfam" id="PF00058">
    <property type="entry name" value="Ldl_recept_b"/>
    <property type="match status" value="1"/>
</dbReference>
<feature type="repeat" description="LDL-receptor class B" evidence="1">
    <location>
        <begin position="7"/>
        <end position="50"/>
    </location>
</feature>
<dbReference type="GO" id="GO:0042813">
    <property type="term" value="F:Wnt receptor activity"/>
    <property type="evidence" value="ECO:0007669"/>
    <property type="project" value="TreeGrafter"/>
</dbReference>
<dbReference type="GO" id="GO:0060070">
    <property type="term" value="P:canonical Wnt signaling pathway"/>
    <property type="evidence" value="ECO:0007669"/>
    <property type="project" value="TreeGrafter"/>
</dbReference>
<evidence type="ECO:0000313" key="3">
    <source>
        <dbReference type="WBParaSite" id="GPLIN_000030000"/>
    </source>
</evidence>
<dbReference type="InterPro" id="IPR050778">
    <property type="entry name" value="Cueball_EGF_LRP_Nidogen"/>
</dbReference>
<dbReference type="SMART" id="SM00135">
    <property type="entry name" value="LY"/>
    <property type="match status" value="2"/>
</dbReference>
<reference evidence="2" key="1">
    <citation type="submission" date="2013-12" db="EMBL/GenBank/DDBJ databases">
        <authorList>
            <person name="Aslett M."/>
        </authorList>
    </citation>
    <scope>NUCLEOTIDE SEQUENCE [LARGE SCALE GENOMIC DNA]</scope>
    <source>
        <strain evidence="2">Lindley</strain>
    </source>
</reference>
<accession>A0A183BI71</accession>
<dbReference type="InterPro" id="IPR011042">
    <property type="entry name" value="6-blade_b-propeller_TolB-like"/>
</dbReference>
<dbReference type="SUPFAM" id="SSF63825">
    <property type="entry name" value="YWTD domain"/>
    <property type="match status" value="1"/>
</dbReference>
<evidence type="ECO:0000313" key="2">
    <source>
        <dbReference type="Proteomes" id="UP000050741"/>
    </source>
</evidence>
<dbReference type="PROSITE" id="PS51120">
    <property type="entry name" value="LDLRB"/>
    <property type="match status" value="1"/>
</dbReference>
<sequence>MNLYLARFIYWADQGQTPAIQRAWLDGTHKQVVVHDEVKEPTDLIIDPNSHYLYWTDAGMDGIYRINPELLLNSADTELKPELVRADIAEATGIAIVGQNMYWTDRRLEKVFAGSSKPNQSAMILSPVTVVGDLQDLTDLAAFDALAQPKSTSPCHIRTKASGRVAADWEKKSDTDFGSDYPKFLGSDFGLGKTPDFG</sequence>
<dbReference type="GO" id="GO:0005886">
    <property type="term" value="C:plasma membrane"/>
    <property type="evidence" value="ECO:0007669"/>
    <property type="project" value="TreeGrafter"/>
</dbReference>
<dbReference type="GO" id="GO:0017147">
    <property type="term" value="F:Wnt-protein binding"/>
    <property type="evidence" value="ECO:0007669"/>
    <property type="project" value="TreeGrafter"/>
</dbReference>
<reference evidence="3" key="3">
    <citation type="submission" date="2016-06" db="UniProtKB">
        <authorList>
            <consortium name="WormBaseParasite"/>
        </authorList>
    </citation>
    <scope>IDENTIFICATION</scope>
</reference>
<proteinExistence type="predicted"/>
<name>A0A183BI71_GLOPA</name>
<dbReference type="PANTHER" id="PTHR46513:SF13">
    <property type="entry name" value="EGF-LIKE DOMAIN-CONTAINING PROTEIN"/>
    <property type="match status" value="1"/>
</dbReference>
<dbReference type="WBParaSite" id="GPLIN_000030000">
    <property type="protein sequence ID" value="GPLIN_000030000"/>
    <property type="gene ID" value="GPLIN_000030000"/>
</dbReference>
<organism evidence="2 3">
    <name type="scientific">Globodera pallida</name>
    <name type="common">Potato cyst nematode worm</name>
    <name type="synonym">Heterodera pallida</name>
    <dbReference type="NCBI Taxonomy" id="36090"/>
    <lineage>
        <taxon>Eukaryota</taxon>
        <taxon>Metazoa</taxon>
        <taxon>Ecdysozoa</taxon>
        <taxon>Nematoda</taxon>
        <taxon>Chromadorea</taxon>
        <taxon>Rhabditida</taxon>
        <taxon>Tylenchina</taxon>
        <taxon>Tylenchomorpha</taxon>
        <taxon>Tylenchoidea</taxon>
        <taxon>Heteroderidae</taxon>
        <taxon>Heteroderinae</taxon>
        <taxon>Globodera</taxon>
    </lineage>
</organism>
<dbReference type="InterPro" id="IPR000033">
    <property type="entry name" value="LDLR_classB_rpt"/>
</dbReference>
<dbReference type="AlphaFoldDB" id="A0A183BI71"/>
<dbReference type="Gene3D" id="2.120.10.30">
    <property type="entry name" value="TolB, C-terminal domain"/>
    <property type="match status" value="1"/>
</dbReference>
<evidence type="ECO:0000256" key="1">
    <source>
        <dbReference type="PROSITE-ProRule" id="PRU00461"/>
    </source>
</evidence>